<evidence type="ECO:0000313" key="2">
    <source>
        <dbReference type="Proteomes" id="UP000250078"/>
    </source>
</evidence>
<keyword evidence="2" id="KW-1185">Reference proteome</keyword>
<gene>
    <name evidence="1" type="ORF">K441DRAFT_592625</name>
</gene>
<sequence length="64" mass="7516">YIIVILIRDLEGGPYKIVLKFIFEFTKEYLNIKEANTFPISKIIFNPLLILSPYVFFLGLLFTD</sequence>
<evidence type="ECO:0000313" key="1">
    <source>
        <dbReference type="EMBL" id="OCK87773.1"/>
    </source>
</evidence>
<feature type="non-terminal residue" evidence="1">
    <location>
        <position position="1"/>
    </location>
</feature>
<name>A0ACC8ENE2_9PEZI</name>
<proteinExistence type="predicted"/>
<protein>
    <submittedName>
        <fullName evidence="1">Uncharacterized protein</fullName>
    </submittedName>
</protein>
<organism evidence="1 2">
    <name type="scientific">Cenococcum geophilum 1.58</name>
    <dbReference type="NCBI Taxonomy" id="794803"/>
    <lineage>
        <taxon>Eukaryota</taxon>
        <taxon>Fungi</taxon>
        <taxon>Dikarya</taxon>
        <taxon>Ascomycota</taxon>
        <taxon>Pezizomycotina</taxon>
        <taxon>Dothideomycetes</taxon>
        <taxon>Pleosporomycetidae</taxon>
        <taxon>Gloniales</taxon>
        <taxon>Gloniaceae</taxon>
        <taxon>Cenococcum</taxon>
    </lineage>
</organism>
<dbReference type="Proteomes" id="UP000250078">
    <property type="component" value="Unassembled WGS sequence"/>
</dbReference>
<accession>A0ACC8ENE2</accession>
<reference evidence="1 2" key="1">
    <citation type="journal article" date="2016" name="Nat. Commun.">
        <title>Ectomycorrhizal ecology is imprinted in the genome of the dominant symbiotic fungus Cenococcum geophilum.</title>
        <authorList>
            <consortium name="DOE Joint Genome Institute"/>
            <person name="Peter M."/>
            <person name="Kohler A."/>
            <person name="Ohm R.A."/>
            <person name="Kuo A."/>
            <person name="Krutzmann J."/>
            <person name="Morin E."/>
            <person name="Arend M."/>
            <person name="Barry K.W."/>
            <person name="Binder M."/>
            <person name="Choi C."/>
            <person name="Clum A."/>
            <person name="Copeland A."/>
            <person name="Grisel N."/>
            <person name="Haridas S."/>
            <person name="Kipfer T."/>
            <person name="LaButti K."/>
            <person name="Lindquist E."/>
            <person name="Lipzen A."/>
            <person name="Maire R."/>
            <person name="Meier B."/>
            <person name="Mihaltcheva S."/>
            <person name="Molinier V."/>
            <person name="Murat C."/>
            <person name="Poggeler S."/>
            <person name="Quandt C.A."/>
            <person name="Sperisen C."/>
            <person name="Tritt A."/>
            <person name="Tisserant E."/>
            <person name="Crous P.W."/>
            <person name="Henrissat B."/>
            <person name="Nehls U."/>
            <person name="Egli S."/>
            <person name="Spatafora J.W."/>
            <person name="Grigoriev I.V."/>
            <person name="Martin F.M."/>
        </authorList>
    </citation>
    <scope>NUCLEOTIDE SEQUENCE [LARGE SCALE GENOMIC DNA]</scope>
    <source>
        <strain evidence="1 2">1.58</strain>
    </source>
</reference>
<dbReference type="EMBL" id="KV748255">
    <property type="protein sequence ID" value="OCK87773.1"/>
    <property type="molecule type" value="Genomic_DNA"/>
</dbReference>